<dbReference type="InterPro" id="IPR009293">
    <property type="entry name" value="UPF0478"/>
</dbReference>
<dbReference type="AlphaFoldDB" id="A0A0K9HL73"/>
<dbReference type="Gene3D" id="1.10.287.950">
    <property type="entry name" value="Methyl-accepting chemotaxis protein"/>
    <property type="match status" value="1"/>
</dbReference>
<dbReference type="SUPFAM" id="SSF58104">
    <property type="entry name" value="Methyl-accepting chemotaxis protein (MCP) signaling domain"/>
    <property type="match status" value="1"/>
</dbReference>
<dbReference type="PANTHER" id="PTHR40070:SF1">
    <property type="entry name" value="UPF0478 PROTEIN YTXG"/>
    <property type="match status" value="1"/>
</dbReference>
<dbReference type="Pfam" id="PF06103">
    <property type="entry name" value="DUF948"/>
    <property type="match status" value="1"/>
</dbReference>
<reference evidence="1 2" key="1">
    <citation type="submission" date="2016-01" db="EMBL/GenBank/DDBJ databases">
        <title>Draft Genome Sequences of Seven Thermophilic Sporeformers Isolated from Foods.</title>
        <authorList>
            <person name="Berendsen E.M."/>
            <person name="Wells-Bennik M.H."/>
            <person name="Krawcyk A.O."/>
            <person name="De Jong A."/>
            <person name="Holsappel S."/>
            <person name="Eijlander R.T."/>
            <person name="Kuipers O.P."/>
        </authorList>
    </citation>
    <scope>NUCLEOTIDE SEQUENCE [LARGE SCALE GENOMIC DNA]</scope>
    <source>
        <strain evidence="1 2">B4114</strain>
    </source>
</reference>
<gene>
    <name evidence="1" type="ORF">B4114_2437</name>
</gene>
<accession>A0A0K9HL73</accession>
<name>A0A0K9HL73_GEOSE</name>
<evidence type="ECO:0000313" key="2">
    <source>
        <dbReference type="Proteomes" id="UP000075517"/>
    </source>
</evidence>
<dbReference type="Proteomes" id="UP000075517">
    <property type="component" value="Unassembled WGS sequence"/>
</dbReference>
<evidence type="ECO:0000313" key="1">
    <source>
        <dbReference type="EMBL" id="KYD34360.1"/>
    </source>
</evidence>
<comment type="caution">
    <text evidence="1">The sequence shown here is derived from an EMBL/GenBank/DDBJ whole genome shotgun (WGS) entry which is preliminary data.</text>
</comment>
<dbReference type="PATRIC" id="fig|1422.15.peg.215"/>
<organism evidence="1 2">
    <name type="scientific">Geobacillus stearothermophilus</name>
    <name type="common">Bacillus stearothermophilus</name>
    <dbReference type="NCBI Taxonomy" id="1422"/>
    <lineage>
        <taxon>Bacteria</taxon>
        <taxon>Bacillati</taxon>
        <taxon>Bacillota</taxon>
        <taxon>Bacilli</taxon>
        <taxon>Bacillales</taxon>
        <taxon>Anoxybacillaceae</taxon>
        <taxon>Geobacillus</taxon>
    </lineage>
</organism>
<proteinExistence type="predicted"/>
<protein>
    <submittedName>
        <fullName evidence="1">Uncharacterized protein</fullName>
    </submittedName>
</protein>
<dbReference type="PANTHER" id="PTHR40070">
    <property type="entry name" value="UPF0478 PROTEIN YTXG"/>
    <property type="match status" value="1"/>
</dbReference>
<dbReference type="EMBL" id="LQYY01000053">
    <property type="protein sequence ID" value="KYD34360.1"/>
    <property type="molecule type" value="Genomic_DNA"/>
</dbReference>
<sequence>MEWLLYASAAVAAAAFLLLVVYIARTLVVLQETLRRLTAAVGHTEEQVQAVAREVTELLHTANDIAGDVQKKVEKLNSAVEAVSEVGDAVRSFNRALQQTVAALSARAGGGRKKWRKTLRWANVLLDLREKWRERERLREQEGMQNGEK</sequence>
<dbReference type="RefSeq" id="WP_049625012.1">
    <property type="nucleotide sequence ID" value="NZ_JARMTB010000017.1"/>
</dbReference>